<feature type="non-terminal residue" evidence="3">
    <location>
        <position position="160"/>
    </location>
</feature>
<keyword evidence="1" id="KW-0812">Transmembrane</keyword>
<name>A0A3B0SZZ0_9ZZZZ</name>
<keyword evidence="1" id="KW-1133">Transmembrane helix</keyword>
<feature type="domain" description="TadE-like" evidence="2">
    <location>
        <begin position="30"/>
        <end position="72"/>
    </location>
</feature>
<evidence type="ECO:0000256" key="1">
    <source>
        <dbReference type="SAM" id="Phobius"/>
    </source>
</evidence>
<feature type="transmembrane region" description="Helical" evidence="1">
    <location>
        <begin position="30"/>
        <end position="58"/>
    </location>
</feature>
<reference evidence="3" key="1">
    <citation type="submission" date="2018-06" db="EMBL/GenBank/DDBJ databases">
        <authorList>
            <person name="Zhirakovskaya E."/>
        </authorList>
    </citation>
    <scope>NUCLEOTIDE SEQUENCE</scope>
</reference>
<dbReference type="AlphaFoldDB" id="A0A3B0SZZ0"/>
<dbReference type="InterPro" id="IPR012495">
    <property type="entry name" value="TadE-like_dom"/>
</dbReference>
<sequence length="160" mass="17596">MSLSKPMNPKRSGWLRLLPRRRRFAGDRSGAAAVEFSMVAPVFLLMMFSTFEVGWFFYANSVVDASVAEAARLVKTGQIQQMAGSEQQKFDLIYDTLCDILDTFGACDTRLTVEVQTYATFSDIAADVTVPTCADAPPADVSAIPFVPGDELQIVRVRIC</sequence>
<dbReference type="EMBL" id="UOEH01000303">
    <property type="protein sequence ID" value="VAW00326.1"/>
    <property type="molecule type" value="Genomic_DNA"/>
</dbReference>
<proteinExistence type="predicted"/>
<gene>
    <name evidence="3" type="ORF">MNBD_ALPHA05-1328</name>
</gene>
<evidence type="ECO:0000259" key="2">
    <source>
        <dbReference type="Pfam" id="PF07811"/>
    </source>
</evidence>
<evidence type="ECO:0000313" key="3">
    <source>
        <dbReference type="EMBL" id="VAW00326.1"/>
    </source>
</evidence>
<organism evidence="3">
    <name type="scientific">hydrothermal vent metagenome</name>
    <dbReference type="NCBI Taxonomy" id="652676"/>
    <lineage>
        <taxon>unclassified sequences</taxon>
        <taxon>metagenomes</taxon>
        <taxon>ecological metagenomes</taxon>
    </lineage>
</organism>
<protein>
    <recommendedName>
        <fullName evidence="2">TadE-like domain-containing protein</fullName>
    </recommendedName>
</protein>
<dbReference type="Pfam" id="PF07811">
    <property type="entry name" value="TadE"/>
    <property type="match status" value="1"/>
</dbReference>
<accession>A0A3B0SZZ0</accession>
<keyword evidence="1" id="KW-0472">Membrane</keyword>